<reference evidence="1" key="2">
    <citation type="submission" date="2023-05" db="EMBL/GenBank/DDBJ databases">
        <authorList>
            <consortium name="Lawrence Berkeley National Laboratory"/>
            <person name="Steindorff A."/>
            <person name="Hensen N."/>
            <person name="Bonometti L."/>
            <person name="Westerberg I."/>
            <person name="Brannstrom I.O."/>
            <person name="Guillou S."/>
            <person name="Cros-Aarteil S."/>
            <person name="Calhoun S."/>
            <person name="Haridas S."/>
            <person name="Kuo A."/>
            <person name="Mondo S."/>
            <person name="Pangilinan J."/>
            <person name="Riley R."/>
            <person name="Labutti K."/>
            <person name="Andreopoulos B."/>
            <person name="Lipzen A."/>
            <person name="Chen C."/>
            <person name="Yanf M."/>
            <person name="Daum C."/>
            <person name="Ng V."/>
            <person name="Clum A."/>
            <person name="Ohm R."/>
            <person name="Martin F."/>
            <person name="Silar P."/>
            <person name="Natvig D."/>
            <person name="Lalanne C."/>
            <person name="Gautier V."/>
            <person name="Ament-Velasquez S.L."/>
            <person name="Kruys A."/>
            <person name="Hutchinson M.I."/>
            <person name="Powell A.J."/>
            <person name="Barry K."/>
            <person name="Miller A.N."/>
            <person name="Grigoriev I.V."/>
            <person name="Debuchy R."/>
            <person name="Gladieux P."/>
            <person name="Thoren M.H."/>
            <person name="Johannesson H."/>
        </authorList>
    </citation>
    <scope>NUCLEOTIDE SEQUENCE</scope>
    <source>
        <strain evidence="1">CBS 508.74</strain>
    </source>
</reference>
<organism evidence="1 2">
    <name type="scientific">Canariomyces notabilis</name>
    <dbReference type="NCBI Taxonomy" id="2074819"/>
    <lineage>
        <taxon>Eukaryota</taxon>
        <taxon>Fungi</taxon>
        <taxon>Dikarya</taxon>
        <taxon>Ascomycota</taxon>
        <taxon>Pezizomycotina</taxon>
        <taxon>Sordariomycetes</taxon>
        <taxon>Sordariomycetidae</taxon>
        <taxon>Sordariales</taxon>
        <taxon>Chaetomiaceae</taxon>
        <taxon>Canariomyces</taxon>
    </lineage>
</organism>
<evidence type="ECO:0000313" key="2">
    <source>
        <dbReference type="Proteomes" id="UP001302812"/>
    </source>
</evidence>
<reference evidence="1" key="1">
    <citation type="journal article" date="2023" name="Mol. Phylogenet. Evol.">
        <title>Genome-scale phylogeny and comparative genomics of the fungal order Sordariales.</title>
        <authorList>
            <person name="Hensen N."/>
            <person name="Bonometti L."/>
            <person name="Westerberg I."/>
            <person name="Brannstrom I.O."/>
            <person name="Guillou S."/>
            <person name="Cros-Aarteil S."/>
            <person name="Calhoun S."/>
            <person name="Haridas S."/>
            <person name="Kuo A."/>
            <person name="Mondo S."/>
            <person name="Pangilinan J."/>
            <person name="Riley R."/>
            <person name="LaButti K."/>
            <person name="Andreopoulos B."/>
            <person name="Lipzen A."/>
            <person name="Chen C."/>
            <person name="Yan M."/>
            <person name="Daum C."/>
            <person name="Ng V."/>
            <person name="Clum A."/>
            <person name="Steindorff A."/>
            <person name="Ohm R.A."/>
            <person name="Martin F."/>
            <person name="Silar P."/>
            <person name="Natvig D.O."/>
            <person name="Lalanne C."/>
            <person name="Gautier V."/>
            <person name="Ament-Velasquez S.L."/>
            <person name="Kruys A."/>
            <person name="Hutchinson M.I."/>
            <person name="Powell A.J."/>
            <person name="Barry K."/>
            <person name="Miller A.N."/>
            <person name="Grigoriev I.V."/>
            <person name="Debuchy R."/>
            <person name="Gladieux P."/>
            <person name="Hiltunen Thoren M."/>
            <person name="Johannesson H."/>
        </authorList>
    </citation>
    <scope>NUCLEOTIDE SEQUENCE</scope>
    <source>
        <strain evidence="1">CBS 508.74</strain>
    </source>
</reference>
<accession>A0AAN6TIE3</accession>
<gene>
    <name evidence="1" type="ORF">N656DRAFT_842802</name>
</gene>
<name>A0AAN6TIE3_9PEZI</name>
<dbReference type="Proteomes" id="UP001302812">
    <property type="component" value="Unassembled WGS sequence"/>
</dbReference>
<dbReference type="AlphaFoldDB" id="A0AAN6TIE3"/>
<evidence type="ECO:0000313" key="1">
    <source>
        <dbReference type="EMBL" id="KAK4114990.1"/>
    </source>
</evidence>
<dbReference type="EMBL" id="MU853335">
    <property type="protein sequence ID" value="KAK4114990.1"/>
    <property type="molecule type" value="Genomic_DNA"/>
</dbReference>
<dbReference type="RefSeq" id="XP_064672560.1">
    <property type="nucleotide sequence ID" value="XM_064819062.1"/>
</dbReference>
<sequence>MQPPDPHPTLYHIWDFVMRTKYILSELDNIEAGRPVQYPAQIAGYKKPDVEEMDNPRFAKELWEDVMGRSVVIERMMGDEDRTAMAVMGGLPDMDFGEELKRKAKAVVDAFGAAGSS</sequence>
<proteinExistence type="predicted"/>
<protein>
    <submittedName>
        <fullName evidence="1">Uncharacterized protein</fullName>
    </submittedName>
</protein>
<dbReference type="GeneID" id="89943188"/>
<keyword evidence="2" id="KW-1185">Reference proteome</keyword>
<comment type="caution">
    <text evidence="1">The sequence shown here is derived from an EMBL/GenBank/DDBJ whole genome shotgun (WGS) entry which is preliminary data.</text>
</comment>